<dbReference type="Gene3D" id="3.40.50.12780">
    <property type="entry name" value="N-terminal domain of ligase-like"/>
    <property type="match status" value="1"/>
</dbReference>
<comment type="similarity">
    <text evidence="1">Belongs to the ATP-dependent AMP-binding enzyme family.</text>
</comment>
<comment type="caution">
    <text evidence="7">The sequence shown here is derived from an EMBL/GenBank/DDBJ whole genome shotgun (WGS) entry which is preliminary data.</text>
</comment>
<dbReference type="GO" id="GO:0005886">
    <property type="term" value="C:plasma membrane"/>
    <property type="evidence" value="ECO:0007669"/>
    <property type="project" value="TreeGrafter"/>
</dbReference>
<evidence type="ECO:0000256" key="4">
    <source>
        <dbReference type="ARBA" id="ARBA00022840"/>
    </source>
</evidence>
<dbReference type="GO" id="GO:0004467">
    <property type="term" value="F:long-chain fatty acid-CoA ligase activity"/>
    <property type="evidence" value="ECO:0007669"/>
    <property type="project" value="UniProtKB-EC"/>
</dbReference>
<feature type="domain" description="AMP-dependent synthetase/ligase" evidence="6">
    <location>
        <begin position="109"/>
        <end position="521"/>
    </location>
</feature>
<accession>A0AAW0QJ41</accession>
<comment type="catalytic activity">
    <reaction evidence="5">
        <text>a long-chain fatty acid + ATP + CoA = a long-chain fatty acyl-CoA + AMP + diphosphate</text>
        <dbReference type="Rhea" id="RHEA:15421"/>
        <dbReference type="ChEBI" id="CHEBI:30616"/>
        <dbReference type="ChEBI" id="CHEBI:33019"/>
        <dbReference type="ChEBI" id="CHEBI:57287"/>
        <dbReference type="ChEBI" id="CHEBI:57560"/>
        <dbReference type="ChEBI" id="CHEBI:83139"/>
        <dbReference type="ChEBI" id="CHEBI:456215"/>
        <dbReference type="EC" id="6.2.1.3"/>
    </reaction>
</comment>
<evidence type="ECO:0000313" key="8">
    <source>
        <dbReference type="Proteomes" id="UP001392437"/>
    </source>
</evidence>
<keyword evidence="8" id="KW-1185">Reference proteome</keyword>
<dbReference type="Pfam" id="PF00501">
    <property type="entry name" value="AMP-binding"/>
    <property type="match status" value="1"/>
</dbReference>
<keyword evidence="2" id="KW-0436">Ligase</keyword>
<dbReference type="GO" id="GO:0035336">
    <property type="term" value="P:long-chain fatty-acyl-CoA metabolic process"/>
    <property type="evidence" value="ECO:0007669"/>
    <property type="project" value="TreeGrafter"/>
</dbReference>
<evidence type="ECO:0000256" key="5">
    <source>
        <dbReference type="ARBA" id="ARBA00036813"/>
    </source>
</evidence>
<dbReference type="SUPFAM" id="SSF56801">
    <property type="entry name" value="Acetyl-CoA synthetase-like"/>
    <property type="match status" value="1"/>
</dbReference>
<dbReference type="InterPro" id="IPR020845">
    <property type="entry name" value="AMP-binding_CS"/>
</dbReference>
<evidence type="ECO:0000256" key="2">
    <source>
        <dbReference type="ARBA" id="ARBA00022598"/>
    </source>
</evidence>
<dbReference type="PANTHER" id="PTHR43272">
    <property type="entry name" value="LONG-CHAIN-FATTY-ACID--COA LIGASE"/>
    <property type="match status" value="1"/>
</dbReference>
<dbReference type="PROSITE" id="PS00455">
    <property type="entry name" value="AMP_BINDING"/>
    <property type="match status" value="1"/>
</dbReference>
<proteinExistence type="inferred from homology"/>
<gene>
    <name evidence="7" type="ORF">PG999_010886</name>
</gene>
<dbReference type="GO" id="GO:0005783">
    <property type="term" value="C:endoplasmic reticulum"/>
    <property type="evidence" value="ECO:0007669"/>
    <property type="project" value="TreeGrafter"/>
</dbReference>
<reference evidence="7 8" key="1">
    <citation type="submission" date="2023-01" db="EMBL/GenBank/DDBJ databases">
        <title>Analysis of 21 Apiospora genomes using comparative genomics revels a genus with tremendous synthesis potential of carbohydrate active enzymes and secondary metabolites.</title>
        <authorList>
            <person name="Sorensen T."/>
        </authorList>
    </citation>
    <scope>NUCLEOTIDE SEQUENCE [LARGE SCALE GENOMIC DNA]</scope>
    <source>
        <strain evidence="7 8">CBS 117206</strain>
    </source>
</reference>
<evidence type="ECO:0000256" key="1">
    <source>
        <dbReference type="ARBA" id="ARBA00006432"/>
    </source>
</evidence>
<name>A0AAW0QJ41_9PEZI</name>
<keyword evidence="3" id="KW-0547">Nucleotide-binding</keyword>
<evidence type="ECO:0000256" key="3">
    <source>
        <dbReference type="ARBA" id="ARBA00022741"/>
    </source>
</evidence>
<dbReference type="Proteomes" id="UP001392437">
    <property type="component" value="Unassembled WGS sequence"/>
</dbReference>
<keyword evidence="4" id="KW-0067">ATP-binding</keyword>
<dbReference type="GO" id="GO:0005811">
    <property type="term" value="C:lipid droplet"/>
    <property type="evidence" value="ECO:0007669"/>
    <property type="project" value="TreeGrafter"/>
</dbReference>
<sequence length="698" mass="76677">MAHTTGIMPLHQVHKPPFTVEVPGQTKVDGETIPRRHVKYKDGLISSPADGVNTVFDVIRRSARLYPDNHAVGYRKLIKLHKETRKVRKNVDGQVTEVDKEWQFFELSPYSFITYKEYEKLTLELGCGLRQLGLGPDKKLHLFGTTSMSWISMSHACASQSIPIATAYDTLGADGIKHSLVQTECEVMYIDPHLLPTLAGDALEASKVTTLVINQECIFGTGNEIDEFRKSHPETRLITYQELLTLGQENPAEPVPAKGPDLYCIMYTSGSSGVPKGACITHQSLISGVAGLHTCIEECVSEKERVLAYLPLAHILEMALENLVLFIGGTLGYGSPRTLADASVKNCAGDMRELKPTVMAGVPQIWETIRKGVMSRLDTSNPILRALFWGALSFKSFMVQHKLPGATLFDGVVFGKVRELTGGQLRFTFNGGSGISDSTKQFVSLVLAPMMAGYGLTETCAAGALGCPLEYTSSAIGPIPGSCEAKLMSIPDLGYLTDVDHNEVPQGEIWLRGMPIMTEYFRNPEETANALTPDGWFKTGDIGEFDADGHLRIIDRVKNLVKMQGGEYIALEKVEAVYRGSQVVTNVMVQADAGYPRPIAVVVINEKVLAAKAQEQRLGVDEHSMYRDPKARNLVLRDLQATGRRAGLSEMEIVSGVVVTDEEWTPASGLVTATQKLDRRAIRNRFKRDIDECFKGKA</sequence>
<dbReference type="EMBL" id="JAQQWP010000009">
    <property type="protein sequence ID" value="KAK8100512.1"/>
    <property type="molecule type" value="Genomic_DNA"/>
</dbReference>
<dbReference type="InterPro" id="IPR000873">
    <property type="entry name" value="AMP-dep_synth/lig_dom"/>
</dbReference>
<dbReference type="PANTHER" id="PTHR43272:SF83">
    <property type="entry name" value="ACYL-COA SYNTHETASE LONG-CHAIN, ISOFORM J"/>
    <property type="match status" value="1"/>
</dbReference>
<dbReference type="InterPro" id="IPR042099">
    <property type="entry name" value="ANL_N_sf"/>
</dbReference>
<dbReference type="AlphaFoldDB" id="A0AAW0QJ41"/>
<evidence type="ECO:0000259" key="6">
    <source>
        <dbReference type="Pfam" id="PF00501"/>
    </source>
</evidence>
<dbReference type="GO" id="GO:0005524">
    <property type="term" value="F:ATP binding"/>
    <property type="evidence" value="ECO:0007669"/>
    <property type="project" value="UniProtKB-KW"/>
</dbReference>
<organism evidence="7 8">
    <name type="scientific">Apiospora kogelbergensis</name>
    <dbReference type="NCBI Taxonomy" id="1337665"/>
    <lineage>
        <taxon>Eukaryota</taxon>
        <taxon>Fungi</taxon>
        <taxon>Dikarya</taxon>
        <taxon>Ascomycota</taxon>
        <taxon>Pezizomycotina</taxon>
        <taxon>Sordariomycetes</taxon>
        <taxon>Xylariomycetidae</taxon>
        <taxon>Amphisphaeriales</taxon>
        <taxon>Apiosporaceae</taxon>
        <taxon>Apiospora</taxon>
    </lineage>
</organism>
<evidence type="ECO:0000313" key="7">
    <source>
        <dbReference type="EMBL" id="KAK8100512.1"/>
    </source>
</evidence>
<protein>
    <submittedName>
        <fullName evidence="7">Acyl-CoA synthetase</fullName>
    </submittedName>
</protein>